<reference evidence="5" key="1">
    <citation type="journal article" date="2014" name="Nature">
        <title>Elephant shark genome provides unique insights into gnathostome evolution.</title>
        <authorList>
            <consortium name="International Elephant Shark Genome Sequencing Consortium"/>
            <person name="Venkatesh B."/>
            <person name="Lee A.P."/>
            <person name="Ravi V."/>
            <person name="Maurya A.K."/>
            <person name="Lian M.M."/>
            <person name="Swann J.B."/>
            <person name="Ohta Y."/>
            <person name="Flajnik M.F."/>
            <person name="Sutoh Y."/>
            <person name="Kasahara M."/>
            <person name="Hoon S."/>
            <person name="Gangu V."/>
            <person name="Roy S.W."/>
            <person name="Irimia M."/>
            <person name="Korzh V."/>
            <person name="Kondrychyn I."/>
            <person name="Lim Z.W."/>
            <person name="Tay B.H."/>
            <person name="Tohari S."/>
            <person name="Kong K.W."/>
            <person name="Ho S."/>
            <person name="Lorente-Galdos B."/>
            <person name="Quilez J."/>
            <person name="Marques-Bonet T."/>
            <person name="Raney B.J."/>
            <person name="Ingham P.W."/>
            <person name="Tay A."/>
            <person name="Hillier L.W."/>
            <person name="Minx P."/>
            <person name="Boehm T."/>
            <person name="Wilson R.K."/>
            <person name="Brenner S."/>
            <person name="Warren W.C."/>
        </authorList>
    </citation>
    <scope>NUCLEOTIDE SEQUENCE</scope>
    <source>
        <tissue evidence="5">Brain</tissue>
    </source>
</reference>
<dbReference type="Gene3D" id="1.10.238.10">
    <property type="entry name" value="EF-hand"/>
    <property type="match status" value="2"/>
</dbReference>
<dbReference type="InterPro" id="IPR002048">
    <property type="entry name" value="EF_hand_dom"/>
</dbReference>
<dbReference type="EMBL" id="JW879912">
    <property type="protein sequence ID" value="AFP12429.1"/>
    <property type="molecule type" value="mRNA"/>
</dbReference>
<evidence type="ECO:0000256" key="2">
    <source>
        <dbReference type="ARBA" id="ARBA00022737"/>
    </source>
</evidence>
<dbReference type="GO" id="GO:0005737">
    <property type="term" value="C:cytoplasm"/>
    <property type="evidence" value="ECO:0007669"/>
    <property type="project" value="TreeGrafter"/>
</dbReference>
<evidence type="ECO:0000256" key="1">
    <source>
        <dbReference type="ARBA" id="ARBA00022723"/>
    </source>
</evidence>
<name>V9LHH8_CALMI</name>
<proteinExistence type="evidence at transcript level"/>
<dbReference type="InterPro" id="IPR018247">
    <property type="entry name" value="EF_Hand_1_Ca_BS"/>
</dbReference>
<evidence type="ECO:0000313" key="5">
    <source>
        <dbReference type="EMBL" id="AFP12429.1"/>
    </source>
</evidence>
<sequence>MRTIGYMPTEMELLEINQQIKMRLGGRVDFNDFVQLMAPKMLEETAHMFGVRELRFAFKELDTDRDGQISTAELNVAIKEIMGETLQPEEVQEVLSDIDLNGDGHVDFDEFVMMLSSR</sequence>
<evidence type="ECO:0000259" key="4">
    <source>
        <dbReference type="PROSITE" id="PS50222"/>
    </source>
</evidence>
<keyword evidence="3" id="KW-0106">Calcium</keyword>
<dbReference type="CDD" id="cd00051">
    <property type="entry name" value="EFh"/>
    <property type="match status" value="1"/>
</dbReference>
<keyword evidence="2" id="KW-0677">Repeat</keyword>
<dbReference type="InterPro" id="IPR043582">
    <property type="entry name" value="CaBP1/2/4/5"/>
</dbReference>
<protein>
    <submittedName>
        <fullName evidence="5">Calcium-binding protein 4-like protein</fullName>
    </submittedName>
</protein>
<dbReference type="Pfam" id="PF13499">
    <property type="entry name" value="EF-hand_7"/>
    <property type="match status" value="1"/>
</dbReference>
<dbReference type="PROSITE" id="PS50222">
    <property type="entry name" value="EF_HAND_2"/>
    <property type="match status" value="2"/>
</dbReference>
<dbReference type="PANTHER" id="PTHR45917">
    <property type="entry name" value="CALCIUM-BINDING PROTEIN 1-RELATED"/>
    <property type="match status" value="1"/>
</dbReference>
<evidence type="ECO:0000256" key="3">
    <source>
        <dbReference type="ARBA" id="ARBA00022837"/>
    </source>
</evidence>
<dbReference type="SUPFAM" id="SSF47473">
    <property type="entry name" value="EF-hand"/>
    <property type="match status" value="1"/>
</dbReference>
<dbReference type="FunFam" id="1.10.238.10:FF:000037">
    <property type="entry name" value="calcium-binding protein 1 isoform X2"/>
    <property type="match status" value="1"/>
</dbReference>
<accession>V9LHH8</accession>
<keyword evidence="1" id="KW-0479">Metal-binding</keyword>
<dbReference type="GO" id="GO:0005509">
    <property type="term" value="F:calcium ion binding"/>
    <property type="evidence" value="ECO:0007669"/>
    <property type="project" value="InterPro"/>
</dbReference>
<feature type="domain" description="EF-hand" evidence="4">
    <location>
        <begin position="49"/>
        <end position="84"/>
    </location>
</feature>
<feature type="domain" description="EF-hand" evidence="4">
    <location>
        <begin position="86"/>
        <end position="118"/>
    </location>
</feature>
<dbReference type="PANTHER" id="PTHR45917:SF4">
    <property type="entry name" value="CALCIUM-BINDING PROTEIN 4"/>
    <property type="match status" value="1"/>
</dbReference>
<dbReference type="AlphaFoldDB" id="V9LHH8"/>
<dbReference type="InterPro" id="IPR011992">
    <property type="entry name" value="EF-hand-dom_pair"/>
</dbReference>
<organism evidence="5">
    <name type="scientific">Callorhinchus milii</name>
    <name type="common">Ghost shark</name>
    <dbReference type="NCBI Taxonomy" id="7868"/>
    <lineage>
        <taxon>Eukaryota</taxon>
        <taxon>Metazoa</taxon>
        <taxon>Chordata</taxon>
        <taxon>Craniata</taxon>
        <taxon>Vertebrata</taxon>
        <taxon>Chondrichthyes</taxon>
        <taxon>Holocephali</taxon>
        <taxon>Chimaeriformes</taxon>
        <taxon>Callorhinchidae</taxon>
        <taxon>Callorhinchus</taxon>
    </lineage>
</organism>
<dbReference type="GO" id="GO:0005246">
    <property type="term" value="F:calcium channel regulator activity"/>
    <property type="evidence" value="ECO:0007669"/>
    <property type="project" value="TreeGrafter"/>
</dbReference>
<dbReference type="PROSITE" id="PS00018">
    <property type="entry name" value="EF_HAND_1"/>
    <property type="match status" value="2"/>
</dbReference>
<dbReference type="SMART" id="SM00054">
    <property type="entry name" value="EFh"/>
    <property type="match status" value="2"/>
</dbReference>